<dbReference type="KEGG" id="lyj:FKV23_08880"/>
<dbReference type="EMBL" id="CP041242">
    <property type="protein sequence ID" value="QDH70195.1"/>
    <property type="molecule type" value="Genomic_DNA"/>
</dbReference>
<protein>
    <submittedName>
        <fullName evidence="2">Uncharacterized protein</fullName>
    </submittedName>
</protein>
<reference evidence="2 3" key="1">
    <citation type="submission" date="2019-06" db="EMBL/GenBank/DDBJ databases">
        <title>Lysobacter alkalisoli sp. nov. isolated from saline-alkali soil.</title>
        <authorList>
            <person name="Sun J.-Q."/>
            <person name="Xu L."/>
        </authorList>
    </citation>
    <scope>NUCLEOTIDE SEQUENCE [LARGE SCALE GENOMIC DNA]</scope>
    <source>
        <strain evidence="2 3">SJ-36</strain>
    </source>
</reference>
<organism evidence="2 3">
    <name type="scientific">Marilutibacter alkalisoli</name>
    <dbReference type="NCBI Taxonomy" id="2591633"/>
    <lineage>
        <taxon>Bacteria</taxon>
        <taxon>Pseudomonadati</taxon>
        <taxon>Pseudomonadota</taxon>
        <taxon>Gammaproteobacteria</taxon>
        <taxon>Lysobacterales</taxon>
        <taxon>Lysobacteraceae</taxon>
        <taxon>Marilutibacter</taxon>
    </lineage>
</organism>
<sequence>MSKFKVFSSLVVMVAALTFPVGDAQAQSLFKYTSQQGDYIGLGTDGQYDARNARFTLHGNAGYLTLVVDGNDGAWWHINLAAPSGQTFRPGRYYHAERAPFRTGLSPGVDVGGNGRGCNETWGSVFVRQIETNEEGEVTALEARFTQRCEQATAPALSGLVRYNASPKFLHLVSEPGDYIGGGINKAYFGDTSVFTVSGTNTYLHFAASGQRDDWWATIAPPTGQKLRKGTYETARFADESRAGLDFSGNGRGCNNSSGELTITSIVTNEQGEVTKLNASFEQHCESGAAALRGVIRYHH</sequence>
<dbReference type="AlphaFoldDB" id="A0A514BS95"/>
<dbReference type="OrthoDB" id="274297at2"/>
<evidence type="ECO:0000313" key="3">
    <source>
        <dbReference type="Proteomes" id="UP000317199"/>
    </source>
</evidence>
<keyword evidence="1" id="KW-0732">Signal</keyword>
<dbReference type="RefSeq" id="WP_141623530.1">
    <property type="nucleotide sequence ID" value="NZ_CP041242.1"/>
</dbReference>
<name>A0A514BS95_9GAMM</name>
<evidence type="ECO:0000256" key="1">
    <source>
        <dbReference type="SAM" id="SignalP"/>
    </source>
</evidence>
<keyword evidence="3" id="KW-1185">Reference proteome</keyword>
<dbReference type="Proteomes" id="UP000317199">
    <property type="component" value="Chromosome"/>
</dbReference>
<accession>A0A514BS95</accession>
<feature type="chain" id="PRO_5022119150" evidence="1">
    <location>
        <begin position="27"/>
        <end position="300"/>
    </location>
</feature>
<gene>
    <name evidence="2" type="ORF">FKV23_08880</name>
</gene>
<feature type="signal peptide" evidence="1">
    <location>
        <begin position="1"/>
        <end position="26"/>
    </location>
</feature>
<proteinExistence type="predicted"/>
<evidence type="ECO:0000313" key="2">
    <source>
        <dbReference type="EMBL" id="QDH70195.1"/>
    </source>
</evidence>